<keyword evidence="10" id="KW-0472">Membrane</keyword>
<dbReference type="GO" id="GO:0020037">
    <property type="term" value="F:heme binding"/>
    <property type="evidence" value="ECO:0007669"/>
    <property type="project" value="InterPro"/>
</dbReference>
<evidence type="ECO:0000256" key="2">
    <source>
        <dbReference type="ARBA" id="ARBA00010617"/>
    </source>
</evidence>
<evidence type="ECO:0000256" key="1">
    <source>
        <dbReference type="ARBA" id="ARBA00001971"/>
    </source>
</evidence>
<dbReference type="InterPro" id="IPR050121">
    <property type="entry name" value="Cytochrome_P450_monoxygenase"/>
</dbReference>
<evidence type="ECO:0000256" key="10">
    <source>
        <dbReference type="SAM" id="Phobius"/>
    </source>
</evidence>
<dbReference type="InterPro" id="IPR002401">
    <property type="entry name" value="Cyt_P450_E_grp-I"/>
</dbReference>
<dbReference type="GO" id="GO:0016705">
    <property type="term" value="F:oxidoreductase activity, acting on paired donors, with incorporation or reduction of molecular oxygen"/>
    <property type="evidence" value="ECO:0007669"/>
    <property type="project" value="InterPro"/>
</dbReference>
<evidence type="ECO:0000256" key="4">
    <source>
        <dbReference type="ARBA" id="ARBA00022723"/>
    </source>
</evidence>
<dbReference type="PANTHER" id="PTHR24305:SF157">
    <property type="entry name" value="N-ACETYLTRYPTOPHAN 6-HYDROXYLASE IVOC-RELATED"/>
    <property type="match status" value="1"/>
</dbReference>
<evidence type="ECO:0000256" key="5">
    <source>
        <dbReference type="ARBA" id="ARBA00023002"/>
    </source>
</evidence>
<dbReference type="PANTHER" id="PTHR24305">
    <property type="entry name" value="CYTOCHROME P450"/>
    <property type="match status" value="1"/>
</dbReference>
<evidence type="ECO:0000256" key="8">
    <source>
        <dbReference type="PIRSR" id="PIRSR602401-1"/>
    </source>
</evidence>
<dbReference type="PRINTS" id="PR00463">
    <property type="entry name" value="EP450I"/>
</dbReference>
<keyword evidence="7 9" id="KW-0503">Monooxygenase</keyword>
<keyword evidence="10" id="KW-1133">Transmembrane helix</keyword>
<keyword evidence="10" id="KW-0812">Transmembrane</keyword>
<dbReference type="PROSITE" id="PS00086">
    <property type="entry name" value="CYTOCHROME_P450"/>
    <property type="match status" value="1"/>
</dbReference>
<keyword evidence="3 8" id="KW-0349">Heme</keyword>
<organism evidence="11 12">
    <name type="scientific">Colletotrichum asianum</name>
    <dbReference type="NCBI Taxonomy" id="702518"/>
    <lineage>
        <taxon>Eukaryota</taxon>
        <taxon>Fungi</taxon>
        <taxon>Dikarya</taxon>
        <taxon>Ascomycota</taxon>
        <taxon>Pezizomycotina</taxon>
        <taxon>Sordariomycetes</taxon>
        <taxon>Hypocreomycetidae</taxon>
        <taxon>Glomerellales</taxon>
        <taxon>Glomerellaceae</taxon>
        <taxon>Colletotrichum</taxon>
        <taxon>Colletotrichum gloeosporioides species complex</taxon>
    </lineage>
</organism>
<sequence>MAPLLITSASYFGTALVLLLTYTACIAIYRVFLSPLAKFPGPKIAALSTWYEFYHDVVQPGKFTTHIQDLHRRYGPIIRISPTELHIDDTSYFDTLYTRAGRRDKYDFMAGRFGFSTDSFSTSPHELHKIRRKALSPFFAASKIVEFESVIKTKVDDLCRKLAASADGEVVKLDRAFVALTTDTITQYAFGESYDHLDSPGFEKTLYEAFRTIHSVGALGQQFPSVFKILNALPLWFVKATQPEIMPIVTLRQSMRARIAEIRAGSKDTATKIDHANIFYEVIHSDLPDSEKTDTRLGDEAQLMVAAGLITTSWALAVAAFHFSSKPDIPARMRKELAAAGWPSGWQKLEKLPFLNACVLESVRLSHGVVTRDPRLAPDTELKYGEWTIPRNTPVSMTTVDVLMNADLFPEPTSFIPERWMEKPELQRYFVAFGKGSRQCLGINLALAELHIAIAQVFARFDFELFETEESDVRMAHAWLAPYPKLDSKGVRVRVREYSI</sequence>
<evidence type="ECO:0000256" key="9">
    <source>
        <dbReference type="RuleBase" id="RU000461"/>
    </source>
</evidence>
<evidence type="ECO:0000256" key="7">
    <source>
        <dbReference type="ARBA" id="ARBA00023033"/>
    </source>
</evidence>
<dbReference type="AlphaFoldDB" id="A0A8H3WFY3"/>
<dbReference type="InterPro" id="IPR017972">
    <property type="entry name" value="Cyt_P450_CS"/>
</dbReference>
<name>A0A8H3WFY3_9PEZI</name>
<proteinExistence type="inferred from homology"/>
<dbReference type="EMBL" id="WOWK01000035">
    <property type="protein sequence ID" value="KAF0325595.1"/>
    <property type="molecule type" value="Genomic_DNA"/>
</dbReference>
<dbReference type="GO" id="GO:0005506">
    <property type="term" value="F:iron ion binding"/>
    <property type="evidence" value="ECO:0007669"/>
    <property type="project" value="InterPro"/>
</dbReference>
<dbReference type="OrthoDB" id="3945418at2759"/>
<dbReference type="InterPro" id="IPR036396">
    <property type="entry name" value="Cyt_P450_sf"/>
</dbReference>
<evidence type="ECO:0000256" key="3">
    <source>
        <dbReference type="ARBA" id="ARBA00022617"/>
    </source>
</evidence>
<dbReference type="GO" id="GO:0004497">
    <property type="term" value="F:monooxygenase activity"/>
    <property type="evidence" value="ECO:0007669"/>
    <property type="project" value="UniProtKB-KW"/>
</dbReference>
<keyword evidence="12" id="KW-1185">Reference proteome</keyword>
<protein>
    <submittedName>
        <fullName evidence="11">Cytochrome p450 family protein</fullName>
    </submittedName>
</protein>
<keyword evidence="4 8" id="KW-0479">Metal-binding</keyword>
<accession>A0A8H3WFY3</accession>
<feature type="transmembrane region" description="Helical" evidence="10">
    <location>
        <begin position="12"/>
        <end position="33"/>
    </location>
</feature>
<dbReference type="SUPFAM" id="SSF48264">
    <property type="entry name" value="Cytochrome P450"/>
    <property type="match status" value="1"/>
</dbReference>
<gene>
    <name evidence="11" type="ORF">GQ607_007037</name>
</gene>
<comment type="similarity">
    <text evidence="2 9">Belongs to the cytochrome P450 family.</text>
</comment>
<comment type="caution">
    <text evidence="11">The sequence shown here is derived from an EMBL/GenBank/DDBJ whole genome shotgun (WGS) entry which is preliminary data.</text>
</comment>
<comment type="cofactor">
    <cofactor evidence="1 8">
        <name>heme</name>
        <dbReference type="ChEBI" id="CHEBI:30413"/>
    </cofactor>
</comment>
<keyword evidence="6 8" id="KW-0408">Iron</keyword>
<keyword evidence="5 9" id="KW-0560">Oxidoreductase</keyword>
<evidence type="ECO:0000313" key="12">
    <source>
        <dbReference type="Proteomes" id="UP000434172"/>
    </source>
</evidence>
<dbReference type="Pfam" id="PF00067">
    <property type="entry name" value="p450"/>
    <property type="match status" value="1"/>
</dbReference>
<dbReference type="InterPro" id="IPR001128">
    <property type="entry name" value="Cyt_P450"/>
</dbReference>
<dbReference type="CDD" id="cd11062">
    <property type="entry name" value="CYP58-like"/>
    <property type="match status" value="1"/>
</dbReference>
<evidence type="ECO:0000256" key="6">
    <source>
        <dbReference type="ARBA" id="ARBA00023004"/>
    </source>
</evidence>
<evidence type="ECO:0000313" key="11">
    <source>
        <dbReference type="EMBL" id="KAF0325595.1"/>
    </source>
</evidence>
<feature type="binding site" description="axial binding residue" evidence="8">
    <location>
        <position position="440"/>
    </location>
    <ligand>
        <name>heme</name>
        <dbReference type="ChEBI" id="CHEBI:30413"/>
    </ligand>
    <ligandPart>
        <name>Fe</name>
        <dbReference type="ChEBI" id="CHEBI:18248"/>
    </ligandPart>
</feature>
<dbReference type="Proteomes" id="UP000434172">
    <property type="component" value="Unassembled WGS sequence"/>
</dbReference>
<reference evidence="11 12" key="1">
    <citation type="submission" date="2019-12" db="EMBL/GenBank/DDBJ databases">
        <title>A genome sequence resource for the geographically widespread anthracnose pathogen Colletotrichum asianum.</title>
        <authorList>
            <person name="Meng Y."/>
        </authorList>
    </citation>
    <scope>NUCLEOTIDE SEQUENCE [LARGE SCALE GENOMIC DNA]</scope>
    <source>
        <strain evidence="11 12">ICMP 18580</strain>
    </source>
</reference>
<dbReference type="Gene3D" id="1.10.630.10">
    <property type="entry name" value="Cytochrome P450"/>
    <property type="match status" value="1"/>
</dbReference>